<dbReference type="EMBL" id="MN739107">
    <property type="protein sequence ID" value="QHS89205.1"/>
    <property type="molecule type" value="Genomic_DNA"/>
</dbReference>
<name>A0A6C0BAB9_9ZZZZ</name>
<protein>
    <submittedName>
        <fullName evidence="1">Uncharacterized protein</fullName>
    </submittedName>
</protein>
<sequence>MYTRAHLQELGSEYEAAVATREVEIYSKYVGEGILVWAKKGVRKISFPVLKKDSYATYSSQGILNKYDPGPIPHEHLPAIIEKVYQTFPDIDVSVSANHLNVSWE</sequence>
<reference evidence="1" key="1">
    <citation type="journal article" date="2020" name="Nature">
        <title>Giant virus diversity and host interactions through global metagenomics.</title>
        <authorList>
            <person name="Schulz F."/>
            <person name="Roux S."/>
            <person name="Paez-Espino D."/>
            <person name="Jungbluth S."/>
            <person name="Walsh D.A."/>
            <person name="Denef V.J."/>
            <person name="McMahon K.D."/>
            <person name="Konstantinidis K.T."/>
            <person name="Eloe-Fadrosh E.A."/>
            <person name="Kyrpides N.C."/>
            <person name="Woyke T."/>
        </authorList>
    </citation>
    <scope>NUCLEOTIDE SEQUENCE</scope>
    <source>
        <strain evidence="1">GVMAG-M-3300010158-60</strain>
    </source>
</reference>
<proteinExistence type="predicted"/>
<evidence type="ECO:0000313" key="1">
    <source>
        <dbReference type="EMBL" id="QHS89205.1"/>
    </source>
</evidence>
<accession>A0A6C0BAB9</accession>
<dbReference type="AlphaFoldDB" id="A0A6C0BAB9"/>
<organism evidence="1">
    <name type="scientific">viral metagenome</name>
    <dbReference type="NCBI Taxonomy" id="1070528"/>
    <lineage>
        <taxon>unclassified sequences</taxon>
        <taxon>metagenomes</taxon>
        <taxon>organismal metagenomes</taxon>
    </lineage>
</organism>